<sequence>MDEDRFNMSVRKFLKVVGVTSQREIESAVREAMRDGRLRGNEKLRARVTLTIEAVGLRHEIDEEIELG</sequence>
<accession>A0A9X1IIN2</accession>
<protein>
    <submittedName>
        <fullName evidence="1">DUF6494 family protein</fullName>
    </submittedName>
</protein>
<comment type="caution">
    <text evidence="1">The sequence shown here is derived from an EMBL/GenBank/DDBJ whole genome shotgun (WGS) entry which is preliminary data.</text>
</comment>
<organism evidence="1 2">
    <name type="scientific">Roseicella aerolata</name>
    <dbReference type="NCBI Taxonomy" id="2883479"/>
    <lineage>
        <taxon>Bacteria</taxon>
        <taxon>Pseudomonadati</taxon>
        <taxon>Pseudomonadota</taxon>
        <taxon>Alphaproteobacteria</taxon>
        <taxon>Acetobacterales</taxon>
        <taxon>Roseomonadaceae</taxon>
        <taxon>Roseicella</taxon>
    </lineage>
</organism>
<dbReference type="InterPro" id="IPR045471">
    <property type="entry name" value="DUF6494"/>
</dbReference>
<evidence type="ECO:0000313" key="2">
    <source>
        <dbReference type="Proteomes" id="UP001139311"/>
    </source>
</evidence>
<dbReference type="AlphaFoldDB" id="A0A9X1IIN2"/>
<evidence type="ECO:0000313" key="1">
    <source>
        <dbReference type="EMBL" id="MCB4825349.1"/>
    </source>
</evidence>
<proteinExistence type="predicted"/>
<reference evidence="1" key="1">
    <citation type="submission" date="2021-10" db="EMBL/GenBank/DDBJ databases">
        <title>Roseicella aerolatum sp. nov., isolated from aerosols of e-waste dismantling site.</title>
        <authorList>
            <person name="Qin T."/>
        </authorList>
    </citation>
    <scope>NUCLEOTIDE SEQUENCE</scope>
    <source>
        <strain evidence="1">GB24</strain>
    </source>
</reference>
<dbReference type="EMBL" id="JAJAQI010000085">
    <property type="protein sequence ID" value="MCB4825349.1"/>
    <property type="molecule type" value="Genomic_DNA"/>
</dbReference>
<dbReference type="Pfam" id="PF20104">
    <property type="entry name" value="DUF6494"/>
    <property type="match status" value="1"/>
</dbReference>
<dbReference type="RefSeq" id="WP_226614197.1">
    <property type="nucleotide sequence ID" value="NZ_JAJAQI010000085.1"/>
</dbReference>
<name>A0A9X1IIN2_9PROT</name>
<dbReference type="Proteomes" id="UP001139311">
    <property type="component" value="Unassembled WGS sequence"/>
</dbReference>
<gene>
    <name evidence="1" type="ORF">LHA35_26920</name>
</gene>
<keyword evidence="2" id="KW-1185">Reference proteome</keyword>